<dbReference type="RefSeq" id="WP_091642914.1">
    <property type="nucleotide sequence ID" value="NZ_FOEG01000003.1"/>
</dbReference>
<dbReference type="SUPFAM" id="SSF53335">
    <property type="entry name" value="S-adenosyl-L-methionine-dependent methyltransferases"/>
    <property type="match status" value="1"/>
</dbReference>
<dbReference type="GO" id="GO:0008168">
    <property type="term" value="F:methyltransferase activity"/>
    <property type="evidence" value="ECO:0007669"/>
    <property type="project" value="UniProtKB-KW"/>
</dbReference>
<dbReference type="GO" id="GO:0032259">
    <property type="term" value="P:methylation"/>
    <property type="evidence" value="ECO:0007669"/>
    <property type="project" value="UniProtKB-KW"/>
</dbReference>
<dbReference type="InterPro" id="IPR029063">
    <property type="entry name" value="SAM-dependent_MTases_sf"/>
</dbReference>
<protein>
    <submittedName>
        <fullName evidence="2">Putative DNA methylase</fullName>
    </submittedName>
</protein>
<accession>A0A1H8T3Q8</accession>
<feature type="domain" description="DUF1156" evidence="1">
    <location>
        <begin position="14"/>
        <end position="85"/>
    </location>
</feature>
<reference evidence="2 3" key="1">
    <citation type="submission" date="2016-10" db="EMBL/GenBank/DDBJ databases">
        <authorList>
            <person name="de Groot N.N."/>
        </authorList>
    </citation>
    <scope>NUCLEOTIDE SEQUENCE [LARGE SCALE GENOMIC DNA]</scope>
    <source>
        <strain evidence="2 3">CGMCC 1.6291</strain>
    </source>
</reference>
<evidence type="ECO:0000259" key="1">
    <source>
        <dbReference type="Pfam" id="PF06634"/>
    </source>
</evidence>
<dbReference type="Proteomes" id="UP000199657">
    <property type="component" value="Unassembled WGS sequence"/>
</dbReference>
<dbReference type="InterPro" id="IPR009537">
    <property type="entry name" value="DUF1156"/>
</dbReference>
<gene>
    <name evidence="2" type="ORF">SAMN04488052_103385</name>
</gene>
<dbReference type="Gene3D" id="3.40.50.150">
    <property type="entry name" value="Vaccinia Virus protein VP39"/>
    <property type="match status" value="1"/>
</dbReference>
<dbReference type="EMBL" id="FOEG01000003">
    <property type="protein sequence ID" value="SEO85336.1"/>
    <property type="molecule type" value="Genomic_DNA"/>
</dbReference>
<dbReference type="STRING" id="406100.SAMN04488052_103385"/>
<keyword evidence="2" id="KW-0808">Transferase</keyword>
<keyword evidence="2" id="KW-0489">Methyltransferase</keyword>
<evidence type="ECO:0000313" key="2">
    <source>
        <dbReference type="EMBL" id="SEO85336.1"/>
    </source>
</evidence>
<sequence length="977" mass="107039">MGQTNHRKKLIEVALPLEAINAASAREKSIRHGHPSTLHLWWARRPLAACRAVLFGQLVDDPSAWPERFPTEEEQENERMRLFKLLGGTKEAGYKDGLVAWESSTDERMLNSGRYEIARSVAWNLGEEPPTEPTAVLEYIQEKAPPVYDPFCGGGSIPLEAQRLGLRAYGSDLNPVAVLISKALVEIPPKFAGQTPVNPDAHDELQRSGHWNGKGAQGLAEDVRYYGQWMRDEAEKRIGHLYPRAEVTEEAVRQQPSLKPLLGQKLTVIAWLWARTVASPDPAARGAKVPLASSFMLSTKKGKKAWVEPVRDADAPDGYRFETRSGEIGKAEEAEKKSGTKAGRGANFTCVLTGTPIAGNHIKHEGSEGRIGARLIAIVAHGPKGRVYLPPEQEHEVVAASAEPEWAPEGELPDNPRWFSPPDYGMPGYKDLFTRRQLVALTTFSDLVGEAREKVLQDARSAGLPEGSALTDGGAEAQAYADAVATYLAIGVDRASDFWNANATWESGGGFIAHLFTRQAIPMVWDFSEANPYSTSSGNWSDTAIGWIEKVLKALVPAGPGWIKNIDAADGVALAENALISTDPPYYDNIGYSDLSDFFYVWARRSLRQVWPNVFRTMLVPKKGELVASPYRHGNRETAEKFFRDGMGRALGNLIRVSADDSPTAIYYAFKQAEVEAEGVASTGWASFLQSVLEAGFIVDATLPVRTERAARSIGIGTNALASSIVLVCRKRPVEAKVTTRADFLKVLRRELPQALKLLQQGSIAPVDMAQASIGPGMAVFSRYEKVLEADDSPMSVKTALQLINAELDSFLSEQEAEFDAWTRFAVTWFETHTMQRASYGEAETLATARGVSVSGVEQAGIVESGGGRVRLIPRDELPSDWDPGDDDRPTVWESTQHLIRRLDEGGEDAAADLLARLGSLAEPARDLAYRLFGICERKGWAEEGRAYNGLVIVWPDLARKAAETRSEGPSQGQLEL</sequence>
<evidence type="ECO:0000313" key="3">
    <source>
        <dbReference type="Proteomes" id="UP000199657"/>
    </source>
</evidence>
<keyword evidence="3" id="KW-1185">Reference proteome</keyword>
<organism evidence="2 3">
    <name type="scientific">Aquisalimonas asiatica</name>
    <dbReference type="NCBI Taxonomy" id="406100"/>
    <lineage>
        <taxon>Bacteria</taxon>
        <taxon>Pseudomonadati</taxon>
        <taxon>Pseudomonadota</taxon>
        <taxon>Gammaproteobacteria</taxon>
        <taxon>Chromatiales</taxon>
        <taxon>Ectothiorhodospiraceae</taxon>
        <taxon>Aquisalimonas</taxon>
    </lineage>
</organism>
<name>A0A1H8T3Q8_9GAMM</name>
<dbReference type="OrthoDB" id="3197274at2"/>
<dbReference type="AlphaFoldDB" id="A0A1H8T3Q8"/>
<proteinExistence type="predicted"/>
<dbReference type="Pfam" id="PF06634">
    <property type="entry name" value="DUF1156"/>
    <property type="match status" value="1"/>
</dbReference>